<gene>
    <name evidence="2" type="ORF">CLV46_1374</name>
</gene>
<sequence length="158" mass="17310">MAIEITPFLWFDGRLDEAVELYTETFEGTRVLERQRYPEGAPVNAGKTMSVTIELTGRVVTLFDGGPGHPQTEAFSLMVRCDTQDEVDRYWDRLTSNGGAESMCGWLLDPFGVSWQIVPAELPGLLQHPDPAAAHRVMTAMLGMRKLDVGALKAAAAG</sequence>
<dbReference type="AlphaFoldDB" id="A0A2M9CIR7"/>
<keyword evidence="2" id="KW-0489">Methyltransferase</keyword>
<dbReference type="PANTHER" id="PTHR33990">
    <property type="entry name" value="PROTEIN YJDN-RELATED"/>
    <property type="match status" value="1"/>
</dbReference>
<dbReference type="EMBL" id="PGFF01000001">
    <property type="protein sequence ID" value="PJJ71821.1"/>
    <property type="molecule type" value="Genomic_DNA"/>
</dbReference>
<dbReference type="RefSeq" id="WP_100364080.1">
    <property type="nucleotide sequence ID" value="NZ_PGFF01000001.1"/>
</dbReference>
<dbReference type="GO" id="GO:0008168">
    <property type="term" value="F:methyltransferase activity"/>
    <property type="evidence" value="ECO:0007669"/>
    <property type="project" value="UniProtKB-KW"/>
</dbReference>
<evidence type="ECO:0000313" key="3">
    <source>
        <dbReference type="Proteomes" id="UP000228758"/>
    </source>
</evidence>
<name>A0A2M9CIR7_9MICO</name>
<proteinExistence type="predicted"/>
<dbReference type="InterPro" id="IPR029068">
    <property type="entry name" value="Glyas_Bleomycin-R_OHBP_Dase"/>
</dbReference>
<feature type="domain" description="PhnB-like" evidence="1">
    <location>
        <begin position="4"/>
        <end position="118"/>
    </location>
</feature>
<dbReference type="InterPro" id="IPR009725">
    <property type="entry name" value="3_dmu_93_MTrfase"/>
</dbReference>
<evidence type="ECO:0000313" key="2">
    <source>
        <dbReference type="EMBL" id="PJJ71821.1"/>
    </source>
</evidence>
<dbReference type="InterPro" id="IPR028973">
    <property type="entry name" value="PhnB-like"/>
</dbReference>
<organism evidence="2 3">
    <name type="scientific">Diaminobutyricimonas aerilata</name>
    <dbReference type="NCBI Taxonomy" id="1162967"/>
    <lineage>
        <taxon>Bacteria</taxon>
        <taxon>Bacillati</taxon>
        <taxon>Actinomycetota</taxon>
        <taxon>Actinomycetes</taxon>
        <taxon>Micrococcales</taxon>
        <taxon>Microbacteriaceae</taxon>
        <taxon>Diaminobutyricimonas</taxon>
    </lineage>
</organism>
<keyword evidence="2" id="KW-0830">Ubiquinone</keyword>
<dbReference type="Pfam" id="PF06983">
    <property type="entry name" value="3-dmu-9_3-mt"/>
    <property type="match status" value="1"/>
</dbReference>
<reference evidence="2 3" key="1">
    <citation type="submission" date="2017-11" db="EMBL/GenBank/DDBJ databases">
        <title>Genomic Encyclopedia of Archaeal and Bacterial Type Strains, Phase II (KMG-II): From Individual Species to Whole Genera.</title>
        <authorList>
            <person name="Goeker M."/>
        </authorList>
    </citation>
    <scope>NUCLEOTIDE SEQUENCE [LARGE SCALE GENOMIC DNA]</scope>
    <source>
        <strain evidence="2 3">DSM 27393</strain>
    </source>
</reference>
<protein>
    <submittedName>
        <fullName evidence="2">Putative 3-demethylubiquinone-9 3-methyltransferase (Glyoxalase superfamily)</fullName>
    </submittedName>
</protein>
<evidence type="ECO:0000259" key="1">
    <source>
        <dbReference type="Pfam" id="PF06983"/>
    </source>
</evidence>
<dbReference type="Gene3D" id="3.10.180.10">
    <property type="entry name" value="2,3-Dihydroxybiphenyl 1,2-Dioxygenase, domain 1"/>
    <property type="match status" value="1"/>
</dbReference>
<dbReference type="PIRSF" id="PIRSF021700">
    <property type="entry name" value="3_dmu_93_MTrfase"/>
    <property type="match status" value="1"/>
</dbReference>
<dbReference type="Proteomes" id="UP000228758">
    <property type="component" value="Unassembled WGS sequence"/>
</dbReference>
<accession>A0A2M9CIR7</accession>
<comment type="caution">
    <text evidence="2">The sequence shown here is derived from an EMBL/GenBank/DDBJ whole genome shotgun (WGS) entry which is preliminary data.</text>
</comment>
<keyword evidence="3" id="KW-1185">Reference proteome</keyword>
<dbReference type="CDD" id="cd06588">
    <property type="entry name" value="PhnB_like"/>
    <property type="match status" value="1"/>
</dbReference>
<dbReference type="OrthoDB" id="9806473at2"/>
<keyword evidence="2" id="KW-0808">Transferase</keyword>
<dbReference type="GO" id="GO:0032259">
    <property type="term" value="P:methylation"/>
    <property type="evidence" value="ECO:0007669"/>
    <property type="project" value="UniProtKB-KW"/>
</dbReference>
<dbReference type="SUPFAM" id="SSF54593">
    <property type="entry name" value="Glyoxalase/Bleomycin resistance protein/Dihydroxybiphenyl dioxygenase"/>
    <property type="match status" value="1"/>
</dbReference>